<organism evidence="1 3">
    <name type="scientific">Trichuris suis</name>
    <name type="common">pig whipworm</name>
    <dbReference type="NCBI Taxonomy" id="68888"/>
    <lineage>
        <taxon>Eukaryota</taxon>
        <taxon>Metazoa</taxon>
        <taxon>Ecdysozoa</taxon>
        <taxon>Nematoda</taxon>
        <taxon>Enoplea</taxon>
        <taxon>Dorylaimia</taxon>
        <taxon>Trichinellida</taxon>
        <taxon>Trichuridae</taxon>
        <taxon>Trichuris</taxon>
    </lineage>
</organism>
<accession>A0A085MH74</accession>
<proteinExistence type="predicted"/>
<evidence type="ECO:0000313" key="1">
    <source>
        <dbReference type="EMBL" id="KFD56570.1"/>
    </source>
</evidence>
<protein>
    <submittedName>
        <fullName evidence="1">Uncharacterized protein</fullName>
    </submittedName>
</protein>
<dbReference type="Proteomes" id="UP000030764">
    <property type="component" value="Unassembled WGS sequence"/>
</dbReference>
<evidence type="ECO:0000313" key="3">
    <source>
        <dbReference type="Proteomes" id="UP000030764"/>
    </source>
</evidence>
<name>A0A085MH74_9BILA</name>
<dbReference type="AlphaFoldDB" id="A0A085MH74"/>
<reference evidence="1 3" key="1">
    <citation type="journal article" date="2014" name="Nat. Genet.">
        <title>Genome and transcriptome of the porcine whipworm Trichuris suis.</title>
        <authorList>
            <person name="Jex A.R."/>
            <person name="Nejsum P."/>
            <person name="Schwarz E.M."/>
            <person name="Hu L."/>
            <person name="Young N.D."/>
            <person name="Hall R.S."/>
            <person name="Korhonen P.K."/>
            <person name="Liao S."/>
            <person name="Thamsborg S."/>
            <person name="Xia J."/>
            <person name="Xu P."/>
            <person name="Wang S."/>
            <person name="Scheerlinck J.P."/>
            <person name="Hofmann A."/>
            <person name="Sternberg P.W."/>
            <person name="Wang J."/>
            <person name="Gasser R.B."/>
        </authorList>
    </citation>
    <scope>NUCLEOTIDE SEQUENCE [LARGE SCALE GENOMIC DNA]</scope>
    <source>
        <strain evidence="2">DCEP-RM93F</strain>
        <strain evidence="1">DCEP-RM93M</strain>
    </source>
</reference>
<keyword evidence="3" id="KW-1185">Reference proteome</keyword>
<sequence>MENGYKWQKGTDLCALWDGSTSRVVEERLSRLSAICVQSPKARRSCAFVALNSSRIVIKGKPMEQ</sequence>
<dbReference type="EMBL" id="KL363193">
    <property type="protein sequence ID" value="KFD56570.1"/>
    <property type="molecule type" value="Genomic_DNA"/>
</dbReference>
<evidence type="ECO:0000313" key="2">
    <source>
        <dbReference type="EMBL" id="KFD71096.1"/>
    </source>
</evidence>
<gene>
    <name evidence="1" type="ORF">M513_02674</name>
    <name evidence="2" type="ORF">M514_02674</name>
</gene>
<dbReference type="Proteomes" id="UP000030758">
    <property type="component" value="Unassembled WGS sequence"/>
</dbReference>
<dbReference type="EMBL" id="KL367484">
    <property type="protein sequence ID" value="KFD71096.1"/>
    <property type="molecule type" value="Genomic_DNA"/>
</dbReference>